<accession>F5Z435</accession>
<dbReference type="Proteomes" id="UP000000683">
    <property type="component" value="Chromosome"/>
</dbReference>
<feature type="transmembrane region" description="Helical" evidence="1">
    <location>
        <begin position="127"/>
        <end position="149"/>
    </location>
</feature>
<keyword evidence="1" id="KW-1133">Transmembrane helix</keyword>
<dbReference type="HOGENOM" id="CLU_443888_0_0_6"/>
<gene>
    <name evidence="3" type="ordered locus">ambt_05345</name>
</gene>
<dbReference type="AlphaFoldDB" id="F5Z435"/>
<keyword evidence="4" id="KW-1185">Reference proteome</keyword>
<evidence type="ECO:0000313" key="3">
    <source>
        <dbReference type="EMBL" id="AEF02617.1"/>
    </source>
</evidence>
<keyword evidence="1" id="KW-0812">Transmembrane</keyword>
<dbReference type="RefSeq" id="WP_013783558.1">
    <property type="nucleotide sequence ID" value="NC_015554.1"/>
</dbReference>
<protein>
    <submittedName>
        <fullName evidence="3">TriK protein</fullName>
    </submittedName>
</protein>
<dbReference type="KEGG" id="alt:ambt_05345"/>
<reference evidence="3 4" key="1">
    <citation type="journal article" date="2011" name="J. Bacteriol.">
        <title>Complete genome sequence of the polycyclic aromatic hydrocarbon-degrading bacterium Alteromonas sp. strain SN2.</title>
        <authorList>
            <person name="Jin H.M."/>
            <person name="Jeong H."/>
            <person name="Moon E.J."/>
            <person name="Math R.K."/>
            <person name="Lee K."/>
            <person name="Kim H.J."/>
            <person name="Jeon C.O."/>
            <person name="Oh T.K."/>
            <person name="Kim J.F."/>
        </authorList>
    </citation>
    <scope>NUCLEOTIDE SEQUENCE [LARGE SCALE GENOMIC DNA]</scope>
    <source>
        <strain evidence="4">JCM 17741 / KACC 18427 / KCTC 11700BP / SN2</strain>
    </source>
</reference>
<dbReference type="eggNOG" id="COG3505">
    <property type="taxonomic scope" value="Bacteria"/>
</dbReference>
<sequence>MLEALFQQKPLSIGTNKLLLFQVSEINSLTRDALWQCLSIATSDKLTVTLLVSGYLFAISLIVAGKSFLRADQTLITRALRFVFSALSFTTLLASVGIVLLFSKYLLSSYINTGKPWNIYKEFCIAILNNASLGMLIGSIGAFVIYFCIKRYIEPWFSSLIESVSKTVNEYYDFPDFDNVVKLLPKRPKSKNFIARVLKSTKGKSLICVGLSSADKPILIDFKVATHPNYQTLGLTGTGKGQFLGLFYLQFIQKKCACFVFCPKEDKPLKNVLRFSAKTSEKPFFYLNLCASHPVVNPLFNITARELFVLLKMTFELQSSSEGLGYYKDVERELAQTLSAYADSDDNPSLPGLLHFANTLRDTISKDALGLFIKLKEIAALPCVATLDGKCITEVIQKGGCVVIEGNTEDESILLVMKLLLHRVAQLTTSRADCSRKVCIALDEVKYTITTSVINYMGNIRSFGGCFHVTQQSLADFESVQLRMPPDAVRESMLDNLPFKIIFRSNNYETALRVSNLCGTVMKNEEVRHTAVNEIASQTNFLERRISRQEVPYVHPNIVQNLPQSCAIAIGIFERPTYIFVPILHCESTYLETYKASPINTTDCLNNESLEDALL</sequence>
<feature type="domain" description="TraD/TraG TraM recognition site" evidence="2">
    <location>
        <begin position="438"/>
        <end position="563"/>
    </location>
</feature>
<feature type="transmembrane region" description="Helical" evidence="1">
    <location>
        <begin position="81"/>
        <end position="107"/>
    </location>
</feature>
<dbReference type="Pfam" id="PF12696">
    <property type="entry name" value="TraG-D_C"/>
    <property type="match status" value="1"/>
</dbReference>
<keyword evidence="1" id="KW-0472">Membrane</keyword>
<name>F5Z435_ALTNA</name>
<proteinExistence type="predicted"/>
<dbReference type="Gene3D" id="3.40.50.300">
    <property type="entry name" value="P-loop containing nucleotide triphosphate hydrolases"/>
    <property type="match status" value="1"/>
</dbReference>
<evidence type="ECO:0000313" key="4">
    <source>
        <dbReference type="Proteomes" id="UP000000683"/>
    </source>
</evidence>
<dbReference type="SUPFAM" id="SSF52540">
    <property type="entry name" value="P-loop containing nucleoside triphosphate hydrolases"/>
    <property type="match status" value="1"/>
</dbReference>
<dbReference type="InterPro" id="IPR032689">
    <property type="entry name" value="TraG-D_C"/>
</dbReference>
<dbReference type="EMBL" id="CP002339">
    <property type="protein sequence ID" value="AEF02617.1"/>
    <property type="molecule type" value="Genomic_DNA"/>
</dbReference>
<evidence type="ECO:0000259" key="2">
    <source>
        <dbReference type="Pfam" id="PF12696"/>
    </source>
</evidence>
<feature type="transmembrane region" description="Helical" evidence="1">
    <location>
        <begin position="48"/>
        <end position="69"/>
    </location>
</feature>
<dbReference type="InterPro" id="IPR027417">
    <property type="entry name" value="P-loop_NTPase"/>
</dbReference>
<evidence type="ECO:0000256" key="1">
    <source>
        <dbReference type="SAM" id="Phobius"/>
    </source>
</evidence>
<dbReference type="CDD" id="cd01127">
    <property type="entry name" value="TrwB_TraG_TraD_VirD4"/>
    <property type="match status" value="1"/>
</dbReference>
<organism evidence="3 4">
    <name type="scientific">Alteromonas naphthalenivorans</name>
    <dbReference type="NCBI Taxonomy" id="715451"/>
    <lineage>
        <taxon>Bacteria</taxon>
        <taxon>Pseudomonadati</taxon>
        <taxon>Pseudomonadota</taxon>
        <taxon>Gammaproteobacteria</taxon>
        <taxon>Alteromonadales</taxon>
        <taxon>Alteromonadaceae</taxon>
        <taxon>Alteromonas/Salinimonas group</taxon>
        <taxon>Alteromonas</taxon>
    </lineage>
</organism>